<sequence length="326" mass="36998">MVTGGAGYVGSILLRRLLEQGYRVLCVDNLMFGGESLLDVWDHPNFSLAKVDIRDDAAMDRLFAENRIYGVIHLAAIVGDPACAREPEVTTSINWDASTKLVERCKGHGVKRFIFASTCSNYGKMADPGGFVDETSPLSPVSLYAELKVKFEKYLLEMPKQEDFCPTALRFATVYGISHRMRFDLTVNEFTKELALGKELVVFGEQFWRPYCHVADFSRAMMAVLQADEELVSHDVFNVGNSAENYTKGMILNLLLERFPDADVKRVEKKEDPRDYRVRFEKIEERLGFKISRTVPMGMDEIRDILQLGVIPDPESQKYYNIPHSA</sequence>
<dbReference type="PANTHER" id="PTHR43245:SF23">
    <property type="entry name" value="NAD(P)-BINDING DOMAIN-CONTAINING PROTEIN"/>
    <property type="match status" value="1"/>
</dbReference>
<dbReference type="GO" id="GO:0003978">
    <property type="term" value="F:UDP-glucose 4-epimerase activity"/>
    <property type="evidence" value="ECO:0007669"/>
    <property type="project" value="UniProtKB-EC"/>
</dbReference>
<organism evidence="2">
    <name type="scientific">Magnetococcus massalia (strain MO-1)</name>
    <dbReference type="NCBI Taxonomy" id="451514"/>
    <lineage>
        <taxon>Bacteria</taxon>
        <taxon>Pseudomonadati</taxon>
        <taxon>Pseudomonadota</taxon>
        <taxon>Magnetococcia</taxon>
        <taxon>Magnetococcales</taxon>
        <taxon>Magnetococcaceae</taxon>
        <taxon>Magnetococcus</taxon>
    </lineage>
</organism>
<dbReference type="CDD" id="cd08946">
    <property type="entry name" value="SDR_e"/>
    <property type="match status" value="1"/>
</dbReference>
<dbReference type="AlphaFoldDB" id="A0A1S7LDY7"/>
<dbReference type="EMBL" id="LO017727">
    <property type="protein sequence ID" value="CRH05135.1"/>
    <property type="molecule type" value="Genomic_DNA"/>
</dbReference>
<dbReference type="SUPFAM" id="SSF51735">
    <property type="entry name" value="NAD(P)-binding Rossmann-fold domains"/>
    <property type="match status" value="1"/>
</dbReference>
<gene>
    <name evidence="2" type="ORF">MAGMO_0936</name>
</gene>
<dbReference type="Gene3D" id="3.40.50.720">
    <property type="entry name" value="NAD(P)-binding Rossmann-like Domain"/>
    <property type="match status" value="1"/>
</dbReference>
<reference evidence="2" key="1">
    <citation type="submission" date="2015-04" db="EMBL/GenBank/DDBJ databases">
        <authorList>
            <person name="Syromyatnikov M.Y."/>
            <person name="Popov V.N."/>
        </authorList>
    </citation>
    <scope>NUCLEOTIDE SEQUENCE</scope>
    <source>
        <strain evidence="2">MO-1</strain>
    </source>
</reference>
<dbReference type="InterPro" id="IPR050177">
    <property type="entry name" value="Lipid_A_modif_metabolic_enz"/>
</dbReference>
<feature type="domain" description="NAD-dependent epimerase/dehydratase" evidence="1">
    <location>
        <begin position="1"/>
        <end position="240"/>
    </location>
</feature>
<dbReference type="Pfam" id="PF01370">
    <property type="entry name" value="Epimerase"/>
    <property type="match status" value="1"/>
</dbReference>
<evidence type="ECO:0000259" key="1">
    <source>
        <dbReference type="Pfam" id="PF01370"/>
    </source>
</evidence>
<dbReference type="InterPro" id="IPR001509">
    <property type="entry name" value="Epimerase_deHydtase"/>
</dbReference>
<evidence type="ECO:0000313" key="2">
    <source>
        <dbReference type="EMBL" id="CRH05135.1"/>
    </source>
</evidence>
<dbReference type="PANTHER" id="PTHR43245">
    <property type="entry name" value="BIFUNCTIONAL POLYMYXIN RESISTANCE PROTEIN ARNA"/>
    <property type="match status" value="1"/>
</dbReference>
<keyword evidence="2" id="KW-0413">Isomerase</keyword>
<dbReference type="InterPro" id="IPR036291">
    <property type="entry name" value="NAD(P)-bd_dom_sf"/>
</dbReference>
<name>A0A1S7LDY7_MAGMO</name>
<accession>A0A1S7LDY7</accession>
<dbReference type="EC" id="5.1.3.2" evidence="2"/>
<protein>
    <submittedName>
        <fullName evidence="2">Putative NAD dependent epimerase/dehydratase. Putative sugar nucleotide epimerase/dehydratase</fullName>
        <ecNumber evidence="2">5.1.3.2</ecNumber>
    </submittedName>
</protein>
<proteinExistence type="predicted"/>